<name>A0ABY4YRJ7_9MICO</name>
<dbReference type="Pfam" id="PF14267">
    <property type="entry name" value="DUF4357"/>
    <property type="match status" value="1"/>
</dbReference>
<accession>A0ABY4YRJ7</accession>
<evidence type="ECO:0000313" key="3">
    <source>
        <dbReference type="Proteomes" id="UP001056455"/>
    </source>
</evidence>
<protein>
    <submittedName>
        <fullName evidence="2">GIY-YIG nuclease family protein</fullName>
    </submittedName>
</protein>
<keyword evidence="3" id="KW-1185">Reference proteome</keyword>
<dbReference type="PROSITE" id="PS50164">
    <property type="entry name" value="GIY_YIG"/>
    <property type="match status" value="1"/>
</dbReference>
<dbReference type="CDD" id="cd10447">
    <property type="entry name" value="GIY-YIG_unchar_2"/>
    <property type="match status" value="1"/>
</dbReference>
<feature type="domain" description="GIY-YIG" evidence="1">
    <location>
        <begin position="49"/>
        <end position="138"/>
    </location>
</feature>
<dbReference type="EMBL" id="CP099489">
    <property type="protein sequence ID" value="USQ79202.1"/>
    <property type="molecule type" value="Genomic_DNA"/>
</dbReference>
<dbReference type="InterPro" id="IPR000305">
    <property type="entry name" value="GIY-YIG_endonuc"/>
</dbReference>
<dbReference type="InterPro" id="IPR025579">
    <property type="entry name" value="DUF4357"/>
</dbReference>
<gene>
    <name evidence="2" type="ORF">NF556_16505</name>
</gene>
<organism evidence="2 3">
    <name type="scientific">Ornithinimicrobium faecis</name>
    <dbReference type="NCBI Taxonomy" id="2934158"/>
    <lineage>
        <taxon>Bacteria</taxon>
        <taxon>Bacillati</taxon>
        <taxon>Actinomycetota</taxon>
        <taxon>Actinomycetes</taxon>
        <taxon>Micrococcales</taxon>
        <taxon>Ornithinimicrobiaceae</taxon>
        <taxon>Ornithinimicrobium</taxon>
    </lineage>
</organism>
<evidence type="ECO:0000259" key="1">
    <source>
        <dbReference type="PROSITE" id="PS50164"/>
    </source>
</evidence>
<dbReference type="RefSeq" id="WP_252592117.1">
    <property type="nucleotide sequence ID" value="NZ_CP099489.1"/>
</dbReference>
<reference evidence="2" key="1">
    <citation type="submission" date="2022-06" db="EMBL/GenBank/DDBJ databases">
        <title>Ornithinimicrobium HY1793.</title>
        <authorList>
            <person name="Huang Y."/>
        </authorList>
    </citation>
    <scope>NUCLEOTIDE SEQUENCE</scope>
    <source>
        <strain evidence="2">HY1793</strain>
    </source>
</reference>
<proteinExistence type="predicted"/>
<dbReference type="Proteomes" id="UP001056455">
    <property type="component" value="Chromosome"/>
</dbReference>
<evidence type="ECO:0000313" key="2">
    <source>
        <dbReference type="EMBL" id="USQ79202.1"/>
    </source>
</evidence>
<sequence>MTHGRQVRLYLVDGTAGGLITAEIMNWTGHLVSASRSDLGRLLKRGEPYRTGIYILIGETGEPDAYFDSAIYVGEGDDISTRLKAHARPAGAGGKDFWDRVIIVTSKDANLTKAHARFLESRLIHAARSAGRSTVTNGNSPPPIQLPEADVSDMEYFLSQIHTLLPVLAINQFKVLPNVKPPTLDHELSPTPTDVTHVSSVDPSEISPTFILRISTAGIEADAREIQDEFTVLAGSTARSEWKSKTKSSSYASLHDKLLKNGTLVKQGDIAFFTSDTPFNAPSAAASVVAGTNMNGRTAWRHETTKITFGEWQMQGLESQ</sequence>